<feature type="signal peptide" evidence="2">
    <location>
        <begin position="1"/>
        <end position="33"/>
    </location>
</feature>
<accession>A0ABV3SZD7</accession>
<feature type="compositionally biased region" description="Pro residues" evidence="1">
    <location>
        <begin position="174"/>
        <end position="190"/>
    </location>
</feature>
<feature type="chain" id="PRO_5046632818" evidence="2">
    <location>
        <begin position="34"/>
        <end position="298"/>
    </location>
</feature>
<dbReference type="Proteomes" id="UP001556631">
    <property type="component" value="Unassembled WGS sequence"/>
</dbReference>
<proteinExistence type="predicted"/>
<sequence>MTVRLSARLAAAGISAALAAGGVTLASVTPAHAAESGGTATYACHNVLGSIGTINVIPGLPTSTGNGTATLPIDAVLDGVIGDQGLVTDVLKTLTTALGVPLSPVTDGVQGGAETLEGVLSLPIDQVTNTLPVPLPSTLDLGVLPGILGVTCDLVAPLDALPLPSLPGTDATPDPTPTPTPTPKPTPKPAPKSTTTKKPTKKPAKHAATMTAKSVKWQIHHTAHPKVRIQVKTQGHGAKGKVVAHVGKRLVGQGWLKNGRLTLVLKKLARGKRSVRINYLGNSAVRATHRWVSYKIIK</sequence>
<comment type="caution">
    <text evidence="3">The sequence shown here is derived from an EMBL/GenBank/DDBJ whole genome shotgun (WGS) entry which is preliminary data.</text>
</comment>
<dbReference type="RefSeq" id="WP_367994278.1">
    <property type="nucleotide sequence ID" value="NZ_JBFPJR010000019.1"/>
</dbReference>
<reference evidence="3 4" key="1">
    <citation type="submission" date="2024-07" db="EMBL/GenBank/DDBJ databases">
        <authorList>
            <person name="Lee S."/>
            <person name="Kang M."/>
        </authorList>
    </citation>
    <scope>NUCLEOTIDE SEQUENCE [LARGE SCALE GENOMIC DNA]</scope>
    <source>
        <strain evidence="3 4">DS6</strain>
    </source>
</reference>
<organism evidence="3 4">
    <name type="scientific">Nocardioides eburneus</name>
    <dbReference type="NCBI Taxonomy" id="3231482"/>
    <lineage>
        <taxon>Bacteria</taxon>
        <taxon>Bacillati</taxon>
        <taxon>Actinomycetota</taxon>
        <taxon>Actinomycetes</taxon>
        <taxon>Propionibacteriales</taxon>
        <taxon>Nocardioidaceae</taxon>
        <taxon>Nocardioides</taxon>
    </lineage>
</organism>
<protein>
    <submittedName>
        <fullName evidence="3">Uncharacterized protein</fullName>
    </submittedName>
</protein>
<evidence type="ECO:0000256" key="1">
    <source>
        <dbReference type="SAM" id="MobiDB-lite"/>
    </source>
</evidence>
<evidence type="ECO:0000313" key="4">
    <source>
        <dbReference type="Proteomes" id="UP001556631"/>
    </source>
</evidence>
<name>A0ABV3SZD7_9ACTN</name>
<feature type="region of interest" description="Disordered" evidence="1">
    <location>
        <begin position="165"/>
        <end position="210"/>
    </location>
</feature>
<keyword evidence="4" id="KW-1185">Reference proteome</keyword>
<keyword evidence="2" id="KW-0732">Signal</keyword>
<evidence type="ECO:0000313" key="3">
    <source>
        <dbReference type="EMBL" id="MEX0428307.1"/>
    </source>
</evidence>
<gene>
    <name evidence="3" type="ORF">AB3X52_11815</name>
</gene>
<dbReference type="EMBL" id="JBFPJR010000019">
    <property type="protein sequence ID" value="MEX0428307.1"/>
    <property type="molecule type" value="Genomic_DNA"/>
</dbReference>
<evidence type="ECO:0000256" key="2">
    <source>
        <dbReference type="SAM" id="SignalP"/>
    </source>
</evidence>